<dbReference type="EMBL" id="MGFH01000206">
    <property type="protein sequence ID" value="OGM02566.1"/>
    <property type="molecule type" value="Genomic_DNA"/>
</dbReference>
<feature type="coiled-coil region" evidence="1">
    <location>
        <begin position="553"/>
        <end position="580"/>
    </location>
</feature>
<accession>A0A1F7WIB7</accession>
<organism evidence="3 4">
    <name type="scientific">Candidatus Wallbacteria bacterium GWC2_49_35</name>
    <dbReference type="NCBI Taxonomy" id="1817813"/>
    <lineage>
        <taxon>Bacteria</taxon>
        <taxon>Candidatus Walliibacteriota</taxon>
    </lineage>
</organism>
<evidence type="ECO:0000313" key="4">
    <source>
        <dbReference type="Proteomes" id="UP000178735"/>
    </source>
</evidence>
<name>A0A1F7WIB7_9BACT</name>
<dbReference type="Proteomes" id="UP000178735">
    <property type="component" value="Unassembled WGS sequence"/>
</dbReference>
<proteinExistence type="predicted"/>
<gene>
    <name evidence="3" type="ORF">A2008_09475</name>
</gene>
<protein>
    <submittedName>
        <fullName evidence="3">Uncharacterized protein</fullName>
    </submittedName>
</protein>
<reference evidence="3 4" key="1">
    <citation type="journal article" date="2016" name="Nat. Commun.">
        <title>Thousands of microbial genomes shed light on interconnected biogeochemical processes in an aquifer system.</title>
        <authorList>
            <person name="Anantharaman K."/>
            <person name="Brown C.T."/>
            <person name="Hug L.A."/>
            <person name="Sharon I."/>
            <person name="Castelle C.J."/>
            <person name="Probst A.J."/>
            <person name="Thomas B.C."/>
            <person name="Singh A."/>
            <person name="Wilkins M.J."/>
            <person name="Karaoz U."/>
            <person name="Brodie E.L."/>
            <person name="Williams K.H."/>
            <person name="Hubbard S.S."/>
            <person name="Banfield J.F."/>
        </authorList>
    </citation>
    <scope>NUCLEOTIDE SEQUENCE [LARGE SCALE GENOMIC DNA]</scope>
</reference>
<evidence type="ECO:0000313" key="3">
    <source>
        <dbReference type="EMBL" id="OGM02566.1"/>
    </source>
</evidence>
<dbReference type="PROSITE" id="PS51257">
    <property type="entry name" value="PROKAR_LIPOPROTEIN"/>
    <property type="match status" value="1"/>
</dbReference>
<comment type="caution">
    <text evidence="3">The sequence shown here is derived from an EMBL/GenBank/DDBJ whole genome shotgun (WGS) entry which is preliminary data.</text>
</comment>
<feature type="transmembrane region" description="Helical" evidence="2">
    <location>
        <begin position="180"/>
        <end position="213"/>
    </location>
</feature>
<keyword evidence="2" id="KW-0472">Membrane</keyword>
<feature type="transmembrane region" description="Helical" evidence="2">
    <location>
        <begin position="234"/>
        <end position="255"/>
    </location>
</feature>
<keyword evidence="1" id="KW-0175">Coiled coil</keyword>
<keyword evidence="2" id="KW-0812">Transmembrane</keyword>
<evidence type="ECO:0000256" key="1">
    <source>
        <dbReference type="SAM" id="Coils"/>
    </source>
</evidence>
<sequence length="904" mass="99017">MKMSEFYSSKKLRGLFRFLTVITIVTTFLTACGVDALMAQSAANAQNASAAATSAASSPAPQSNAAATETYTKMNAAYQRYISLLQEGRENSPEGGEAFDQYARLKAEYDQISAENAKSASGAAPSIDGIAETVLEKGGQLAGSVVEKVKDDIIPGGKNMSLLEKIAWGLAKSIIPTAAVLAFASIAALPMAGLIIGAIVIGAVTSGSITYLFEKRSNKFRDKKKTSMEILRDVSVAAVTDGILAPFTMATGGLASTFGKASSKVIIQNAIRGAAVQFLGQGISAGAGGLVKKAWADNYFHYDEKISALQKEAQQIFDRHAEPGSVPLTDAEKARLNQISIEIDEMKSQDYSTADFKKDLQRAALSSFITGALGASMSGVAANSKAANLASLKLFGNTGKAGAIANWVTSNPTAFLNGSARATLEKHYIQDKAKDVAAERDKYKPGSVPYYYYDNEVKRLQTQNDSINPWKKGLEAGVTNFAVQSVSLGVSLGKEKLIDQPQRDKLALQERYRSQSKEWREAGEMRQQIETMKETQKPDPSKYTDVAKYARDKNAFNSQIGKLERDAAKLEIRAVEAQKLPDNLKLMENVKQNYIKEQQLDRNLEYARIMGQENYLKAFKVKMRESSDTYKNMNDAELTNIAQTEIANQNKIAYEKARLELAAIDDKIDKGRMVKGADGKNIDSMESLKEFAQNGRELTPQELRAIEFQAARISPSVYKAKVVNVKINEMRSTGASDAQIIKASDRIYAEAEKQMLSKYGNSWTSVMYSEFASKQLSQMRYNDEGKLEFKEQLKKLFGEAPKKAQTEIYSHYKNEVNSTIEEQLMPDSTVLAGDDLGSLFINTSLSTLFKKVVIEEGSSRLMDTAYSGFNNTLGVPVNAIQNTIVTPDEAMIIMQNNRSGRISE</sequence>
<evidence type="ECO:0000256" key="2">
    <source>
        <dbReference type="SAM" id="Phobius"/>
    </source>
</evidence>
<dbReference type="AlphaFoldDB" id="A0A1F7WIB7"/>
<keyword evidence="2" id="KW-1133">Transmembrane helix</keyword>